<evidence type="ECO:0000256" key="5">
    <source>
        <dbReference type="ARBA" id="ARBA00022605"/>
    </source>
</evidence>
<evidence type="ECO:0000256" key="1">
    <source>
        <dbReference type="ARBA" id="ARBA00002777"/>
    </source>
</evidence>
<feature type="binding site" evidence="11">
    <location>
        <position position="647"/>
    </location>
    <ligand>
        <name>Zn(2+)</name>
        <dbReference type="ChEBI" id="CHEBI:29105"/>
        <note>catalytic</note>
    </ligand>
</feature>
<keyword evidence="10 11" id="KW-0486">Methionine biosynthesis</keyword>
<dbReference type="Pfam" id="PF08267">
    <property type="entry name" value="Meth_synt_1"/>
    <property type="match status" value="1"/>
</dbReference>
<dbReference type="CDD" id="cd03312">
    <property type="entry name" value="CIMS_N_terminal_like"/>
    <property type="match status" value="1"/>
</dbReference>
<dbReference type="NCBIfam" id="TIGR01371">
    <property type="entry name" value="met_syn_B12ind"/>
    <property type="match status" value="1"/>
</dbReference>
<dbReference type="AlphaFoldDB" id="A0A927CTX6"/>
<feature type="binding site" evidence="11 12">
    <location>
        <begin position="437"/>
        <end position="439"/>
    </location>
    <ligand>
        <name>L-methionine</name>
        <dbReference type="ChEBI" id="CHEBI:57844"/>
    </ligand>
</feature>
<feature type="binding site" evidence="11">
    <location>
        <position position="114"/>
    </location>
    <ligand>
        <name>5-methyltetrahydropteroyltri-L-glutamate</name>
        <dbReference type="ChEBI" id="CHEBI:58207"/>
    </ligand>
</feature>
<feature type="domain" description="Cobalamin-independent methionine synthase MetE C-terminal/archaeal" evidence="15">
    <location>
        <begin position="433"/>
        <end position="754"/>
    </location>
</feature>
<reference evidence="17" key="1">
    <citation type="submission" date="2020-09" db="EMBL/GenBank/DDBJ databases">
        <title>Bacillus faecalis sp. nov., a moderately halophilic bacterium isolated from cow faeces.</title>
        <authorList>
            <person name="Jiang L."/>
            <person name="Lee J."/>
        </authorList>
    </citation>
    <scope>NUCLEOTIDE SEQUENCE</scope>
    <source>
        <strain evidence="17">AGMB 02131</strain>
    </source>
</reference>
<accession>A0A927CTX6</accession>
<feature type="binding site" evidence="11">
    <location>
        <position position="671"/>
    </location>
    <ligand>
        <name>Zn(2+)</name>
        <dbReference type="ChEBI" id="CHEBI:29105"/>
        <note>catalytic</note>
    </ligand>
</feature>
<evidence type="ECO:0000256" key="6">
    <source>
        <dbReference type="ARBA" id="ARBA00022679"/>
    </source>
</evidence>
<evidence type="ECO:0000256" key="14">
    <source>
        <dbReference type="PIRSR" id="PIRSR000382-3"/>
    </source>
</evidence>
<dbReference type="InterPro" id="IPR013215">
    <property type="entry name" value="Cbl-indep_Met_Synth_N"/>
</dbReference>
<organism evidence="17 18">
    <name type="scientific">Peribacillus faecalis</name>
    <dbReference type="NCBI Taxonomy" id="2772559"/>
    <lineage>
        <taxon>Bacteria</taxon>
        <taxon>Bacillati</taxon>
        <taxon>Bacillota</taxon>
        <taxon>Bacilli</taxon>
        <taxon>Bacillales</taxon>
        <taxon>Bacillaceae</taxon>
        <taxon>Peribacillus</taxon>
    </lineage>
</organism>
<feature type="binding site" evidence="11 12">
    <location>
        <position position="490"/>
    </location>
    <ligand>
        <name>L-methionine</name>
        <dbReference type="ChEBI" id="CHEBI:57844"/>
    </ligand>
</feature>
<evidence type="ECO:0000256" key="13">
    <source>
        <dbReference type="PIRSR" id="PIRSR000382-2"/>
    </source>
</evidence>
<gene>
    <name evidence="11 17" type="primary">metE</name>
    <name evidence="17" type="ORF">IEO70_03330</name>
</gene>
<dbReference type="GO" id="GO:0008270">
    <property type="term" value="F:zinc ion binding"/>
    <property type="evidence" value="ECO:0007669"/>
    <property type="project" value="InterPro"/>
</dbReference>
<evidence type="ECO:0000256" key="2">
    <source>
        <dbReference type="ARBA" id="ARBA00004681"/>
    </source>
</evidence>
<evidence type="ECO:0000256" key="12">
    <source>
        <dbReference type="PIRSR" id="PIRSR000382-1"/>
    </source>
</evidence>
<feature type="active site" description="Proton donor" evidence="11 14">
    <location>
        <position position="700"/>
    </location>
</feature>
<evidence type="ECO:0000259" key="15">
    <source>
        <dbReference type="Pfam" id="PF01717"/>
    </source>
</evidence>
<dbReference type="EC" id="2.1.1.14" evidence="11"/>
<dbReference type="NCBIfam" id="NF003556">
    <property type="entry name" value="PRK05222.1"/>
    <property type="match status" value="1"/>
</dbReference>
<dbReference type="InterPro" id="IPR002629">
    <property type="entry name" value="Met_Synth_C/arc"/>
</dbReference>
<evidence type="ECO:0000256" key="3">
    <source>
        <dbReference type="ARBA" id="ARBA00009553"/>
    </source>
</evidence>
<feature type="binding site" evidence="13">
    <location>
        <position position="671"/>
    </location>
    <ligand>
        <name>Zn(2+)</name>
        <dbReference type="ChEBI" id="CHEBI:29105"/>
        <label>1</label>
        <note>catalytic</note>
    </ligand>
</feature>
<dbReference type="RefSeq" id="WP_190996935.1">
    <property type="nucleotide sequence ID" value="NZ_JACXSI010000006.1"/>
</dbReference>
<sequence>MNLLKTSNLGYPRIGENREWKKALEQYWAGKIDEQTLEQLTEKVLLSNIQKQIKQGIDFIPVNDFTYYDHMLDTATMFGVVPTRYGDINDTITLNQYFSMARGNSTAVASEMTKWFNTNYHYIIPELNDVTFRLVENKPLKAYRKVKDKLGIEGKPVMVGPYTFLKLSKGYNEKQIPGILLQLIPLYQRILKELQNEGVQWVQIDEPILVTSITSDELKIVQYIYNQLHEATPSLNIMLQTYFDSVDAYETITSLPVQGIGLDFVHGLDHNLRNIQTFGFPEDKVLGLGIIDGRNIWKADLNKKKEIIDTILELVDTENVWIQPSCSLLHVPITTNNESSIDEMLINVLAFADEKLHEIQLLKNSYESDSNDLEEVFTNNKRDIQIINMSPARNKSYVHAAIKNITDQEFKRNENFEQRKEIQKKYWQLPDYPTTTIGSFPQTIEVRKARRQFKNGEWTAIQYDEFIENEIARWISIQEEIGLDVLVHGEFERNDMVEYFGEKLSGFTFSSNGWVQSYGSRCVKPPIIYGDVAFIEPMTLHESLYAKSLTNKPVKGMLTGPATILNWSFVRDDIARKEVCFQIALALREEIQLLEQNDIKMIQVDEPALREGLPLKKENWKEYLDWGVQSFLLATSSVEATTQIHTHMCYCDFNNFLDVISKLDADIISIETSRSHGELLQSSQLKSYDKGIGLGVYDIHSPRVPSVEEITEIIEKYTKILPKEQIWVNPDCGLKTRKEEETVASLQNMVKATEFVRNQKTVNQGI</sequence>
<name>A0A927CTX6_9BACI</name>
<feature type="domain" description="Cobalamin-independent methionine synthase MetE N-terminal" evidence="16">
    <location>
        <begin position="6"/>
        <end position="313"/>
    </location>
</feature>
<keyword evidence="8 11" id="KW-0677">Repeat</keyword>
<dbReference type="CDD" id="cd03311">
    <property type="entry name" value="CIMS_C_terminal_like"/>
    <property type="match status" value="1"/>
</dbReference>
<feature type="binding site" evidence="11">
    <location>
        <position position="605"/>
    </location>
    <ligand>
        <name>L-homocysteine</name>
        <dbReference type="ChEBI" id="CHEBI:58199"/>
    </ligand>
</feature>
<dbReference type="Gene3D" id="3.20.20.210">
    <property type="match status" value="2"/>
</dbReference>
<evidence type="ECO:0000256" key="10">
    <source>
        <dbReference type="ARBA" id="ARBA00023167"/>
    </source>
</evidence>
<dbReference type="EMBL" id="JACXSI010000006">
    <property type="protein sequence ID" value="MBD3107386.1"/>
    <property type="molecule type" value="Genomic_DNA"/>
</dbReference>
<evidence type="ECO:0000313" key="18">
    <source>
        <dbReference type="Proteomes" id="UP000602076"/>
    </source>
</evidence>
<evidence type="ECO:0000313" key="17">
    <source>
        <dbReference type="EMBL" id="MBD3107386.1"/>
    </source>
</evidence>
<feature type="binding site" evidence="11">
    <location>
        <begin position="437"/>
        <end position="439"/>
    </location>
    <ligand>
        <name>L-homocysteine</name>
        <dbReference type="ChEBI" id="CHEBI:58199"/>
    </ligand>
</feature>
<dbReference type="InterPro" id="IPR006276">
    <property type="entry name" value="Cobalamin-indep_Met_synthase"/>
</dbReference>
<evidence type="ECO:0000256" key="9">
    <source>
        <dbReference type="ARBA" id="ARBA00022833"/>
    </source>
</evidence>
<dbReference type="PANTHER" id="PTHR30519">
    <property type="entry name" value="5-METHYLTETRAHYDROPTEROYLTRIGLUTAMATE--HOMOCYSTEINE METHYLTRANSFERASE"/>
    <property type="match status" value="1"/>
</dbReference>
<keyword evidence="6 11" id="KW-0808">Transferase</keyword>
<keyword evidence="7 11" id="KW-0479">Metal-binding</keyword>
<dbReference type="SUPFAM" id="SSF51726">
    <property type="entry name" value="UROD/MetE-like"/>
    <property type="match status" value="2"/>
</dbReference>
<keyword evidence="5 11" id="KW-0028">Amino-acid biosynthesis</keyword>
<dbReference type="GO" id="GO:0009086">
    <property type="term" value="P:methionine biosynthetic process"/>
    <property type="evidence" value="ECO:0007669"/>
    <property type="project" value="UniProtKB-UniRule"/>
</dbReference>
<comment type="function">
    <text evidence="1 11">Catalyzes the transfer of a methyl group from 5-methyltetrahydrofolate to homocysteine resulting in methionine formation.</text>
</comment>
<evidence type="ECO:0000256" key="8">
    <source>
        <dbReference type="ARBA" id="ARBA00022737"/>
    </source>
</evidence>
<dbReference type="InterPro" id="IPR038071">
    <property type="entry name" value="UROD/MetE-like_sf"/>
</dbReference>
<evidence type="ECO:0000256" key="4">
    <source>
        <dbReference type="ARBA" id="ARBA00022603"/>
    </source>
</evidence>
<feature type="binding site" evidence="11">
    <location>
        <begin position="18"/>
        <end position="21"/>
    </location>
    <ligand>
        <name>5-methyltetrahydropteroyltri-L-glutamate</name>
        <dbReference type="ChEBI" id="CHEBI:58207"/>
    </ligand>
</feature>
<feature type="binding site" evidence="11">
    <location>
        <position position="611"/>
    </location>
    <ligand>
        <name>5-methyltetrahydropteroyltri-L-glutamate</name>
        <dbReference type="ChEBI" id="CHEBI:58207"/>
    </ligand>
</feature>
<evidence type="ECO:0000256" key="7">
    <source>
        <dbReference type="ARBA" id="ARBA00022723"/>
    </source>
</evidence>
<comment type="cofactor">
    <cofactor evidence="13">
        <name>Zn(2+)</name>
        <dbReference type="ChEBI" id="CHEBI:29105"/>
    </cofactor>
    <text evidence="13">Binds 2 Zn(2+) ions per subunit.</text>
</comment>
<dbReference type="HAMAP" id="MF_00172">
    <property type="entry name" value="Meth_synth"/>
    <property type="match status" value="1"/>
</dbReference>
<proteinExistence type="inferred from homology"/>
<dbReference type="PIRSF" id="PIRSF000382">
    <property type="entry name" value="MeTrfase_B12_ind"/>
    <property type="match status" value="1"/>
</dbReference>
<keyword evidence="9 11" id="KW-0862">Zinc</keyword>
<keyword evidence="18" id="KW-1185">Reference proteome</keyword>
<feature type="binding site" evidence="11 12">
    <location>
        <position position="605"/>
    </location>
    <ligand>
        <name>L-methionine</name>
        <dbReference type="ChEBI" id="CHEBI:57844"/>
    </ligand>
</feature>
<comment type="cofactor">
    <cofactor evidence="11">
        <name>Zn(2+)</name>
        <dbReference type="ChEBI" id="CHEBI:29105"/>
    </cofactor>
    <text evidence="11">Binds 1 zinc ion per subunit.</text>
</comment>
<feature type="binding site" evidence="12">
    <location>
        <position position="119"/>
    </location>
    <ligand>
        <name>5-methyltetrahydropteroyltri-L-glutamate</name>
        <dbReference type="ChEBI" id="CHEBI:58207"/>
    </ligand>
</feature>
<feature type="binding site" evidence="11">
    <location>
        <position position="490"/>
    </location>
    <ligand>
        <name>L-homocysteine</name>
        <dbReference type="ChEBI" id="CHEBI:58199"/>
    </ligand>
</feature>
<comment type="similarity">
    <text evidence="3 11">Belongs to the vitamin-B12 independent methionine synthase family.</text>
</comment>
<evidence type="ECO:0000259" key="16">
    <source>
        <dbReference type="Pfam" id="PF08267"/>
    </source>
</evidence>
<comment type="pathway">
    <text evidence="2 11">Amino-acid biosynthesis; L-methionine biosynthesis via de novo pathway; L-methionine from L-homocysteine (MetE route): step 1/1.</text>
</comment>
<dbReference type="Proteomes" id="UP000602076">
    <property type="component" value="Unassembled WGS sequence"/>
</dbReference>
<comment type="caution">
    <text evidence="17">The sequence shown here is derived from an EMBL/GenBank/DDBJ whole genome shotgun (WGS) entry which is preliminary data.</text>
</comment>
<feature type="binding site" evidence="11">
    <location>
        <position position="649"/>
    </location>
    <ligand>
        <name>Zn(2+)</name>
        <dbReference type="ChEBI" id="CHEBI:29105"/>
        <note>catalytic</note>
    </ligand>
</feature>
<feature type="binding site" evidence="13">
    <location>
        <position position="732"/>
    </location>
    <ligand>
        <name>Zn(2+)</name>
        <dbReference type="ChEBI" id="CHEBI:29105"/>
        <label>1</label>
        <note>catalytic</note>
    </ligand>
</feature>
<feature type="binding site" evidence="13">
    <location>
        <position position="649"/>
    </location>
    <ligand>
        <name>Zn(2+)</name>
        <dbReference type="ChEBI" id="CHEBI:29105"/>
        <label>1</label>
        <note>catalytic</note>
    </ligand>
</feature>
<dbReference type="Pfam" id="PF01717">
    <property type="entry name" value="Meth_synt_2"/>
    <property type="match status" value="1"/>
</dbReference>
<feature type="binding site" evidence="11">
    <location>
        <position position="732"/>
    </location>
    <ligand>
        <name>Zn(2+)</name>
        <dbReference type="ChEBI" id="CHEBI:29105"/>
        <note>catalytic</note>
    </ligand>
</feature>
<dbReference type="GO" id="GO:0003871">
    <property type="term" value="F:5-methyltetrahydropteroyltriglutamate-homocysteine S-methyltransferase activity"/>
    <property type="evidence" value="ECO:0007669"/>
    <property type="project" value="UniProtKB-UniRule"/>
</dbReference>
<evidence type="ECO:0000256" key="11">
    <source>
        <dbReference type="HAMAP-Rule" id="MF_00172"/>
    </source>
</evidence>
<protein>
    <recommendedName>
        <fullName evidence="11">5-methyltetrahydropteroyltriglutamate--homocysteine methyltransferase</fullName>
        <ecNumber evidence="11">2.1.1.14</ecNumber>
    </recommendedName>
    <alternativeName>
        <fullName evidence="11">Cobalamin-independent methionine synthase</fullName>
    </alternativeName>
    <alternativeName>
        <fullName evidence="11">Methionine synthase, vitamin-B12 independent isozyme</fullName>
    </alternativeName>
</protein>
<feature type="binding site" evidence="12">
    <location>
        <position position="21"/>
    </location>
    <ligand>
        <name>5-methyltetrahydropteroyltri-L-glutamate</name>
        <dbReference type="ChEBI" id="CHEBI:58207"/>
    </ligand>
</feature>
<dbReference type="GO" id="GO:0032259">
    <property type="term" value="P:methylation"/>
    <property type="evidence" value="ECO:0007669"/>
    <property type="project" value="UniProtKB-KW"/>
</dbReference>
<keyword evidence="4 11" id="KW-0489">Methyltransferase</keyword>
<feature type="binding site" evidence="11 12">
    <location>
        <position position="567"/>
    </location>
    <ligand>
        <name>5-methyltetrahydropteroyltri-L-glutamate</name>
        <dbReference type="ChEBI" id="CHEBI:58207"/>
    </ligand>
</feature>
<feature type="binding site" evidence="11 12">
    <location>
        <begin position="521"/>
        <end position="522"/>
    </location>
    <ligand>
        <name>5-methyltetrahydropteroyltri-L-glutamate</name>
        <dbReference type="ChEBI" id="CHEBI:58207"/>
    </ligand>
</feature>
<feature type="binding site" evidence="13">
    <location>
        <position position="647"/>
    </location>
    <ligand>
        <name>Zn(2+)</name>
        <dbReference type="ChEBI" id="CHEBI:29105"/>
        <label>1</label>
        <note>catalytic</note>
    </ligand>
</feature>
<comment type="catalytic activity">
    <reaction evidence="11">
        <text>5-methyltetrahydropteroyltri-L-glutamate + L-homocysteine = tetrahydropteroyltri-L-glutamate + L-methionine</text>
        <dbReference type="Rhea" id="RHEA:21196"/>
        <dbReference type="ChEBI" id="CHEBI:57844"/>
        <dbReference type="ChEBI" id="CHEBI:58140"/>
        <dbReference type="ChEBI" id="CHEBI:58199"/>
        <dbReference type="ChEBI" id="CHEBI:58207"/>
        <dbReference type="EC" id="2.1.1.14"/>
    </reaction>
</comment>